<dbReference type="Proteomes" id="UP000182054">
    <property type="component" value="Unassembled WGS sequence"/>
</dbReference>
<organism evidence="1 2">
    <name type="scientific">Rhodococcoides kroppenstedtii</name>
    <dbReference type="NCBI Taxonomy" id="293050"/>
    <lineage>
        <taxon>Bacteria</taxon>
        <taxon>Bacillati</taxon>
        <taxon>Actinomycetota</taxon>
        <taxon>Actinomycetes</taxon>
        <taxon>Mycobacteriales</taxon>
        <taxon>Nocardiaceae</taxon>
        <taxon>Rhodococcoides</taxon>
    </lineage>
</organism>
<protein>
    <recommendedName>
        <fullName evidence="3">DUF4245 domain-containing protein</fullName>
    </recommendedName>
</protein>
<dbReference type="InterPro" id="IPR025339">
    <property type="entry name" value="DUF4245"/>
</dbReference>
<name>A0A1I0U676_9NOCA</name>
<dbReference type="EMBL" id="FOJN01000014">
    <property type="protein sequence ID" value="SFA59602.1"/>
    <property type="molecule type" value="Genomic_DNA"/>
</dbReference>
<evidence type="ECO:0000313" key="1">
    <source>
        <dbReference type="EMBL" id="SFA59602.1"/>
    </source>
</evidence>
<evidence type="ECO:0008006" key="3">
    <source>
        <dbReference type="Google" id="ProtNLM"/>
    </source>
</evidence>
<dbReference type="Pfam" id="PF14030">
    <property type="entry name" value="DUF4245"/>
    <property type="match status" value="1"/>
</dbReference>
<dbReference type="AlphaFoldDB" id="A0A1I0U676"/>
<evidence type="ECO:0000313" key="2">
    <source>
        <dbReference type="Proteomes" id="UP000182054"/>
    </source>
</evidence>
<gene>
    <name evidence="1" type="ORF">SAMN05444374_11421</name>
</gene>
<dbReference type="PROSITE" id="PS51257">
    <property type="entry name" value="PROKAR_LIPOPROTEIN"/>
    <property type="match status" value="1"/>
</dbReference>
<sequence length="193" mass="20404">MDSVAEKKPRILQNNKDMAWSLIPLLLACVVIAAIAGQCSLRVGGPEAGQVPRIDLGATLQADADSVDFPIRRPEVPADWIPNSASRPSIPGSDSPVSTVGFVTPSGSYLGLTQSDASEEDLLRFRTDGARTEGQGVESVAGTDWVVYRGENTEPFWVADLGRSRALITGSGNQDEFLALASAVVSAPVLDPR</sequence>
<proteinExistence type="predicted"/>
<reference evidence="1 2" key="1">
    <citation type="submission" date="2016-10" db="EMBL/GenBank/DDBJ databases">
        <authorList>
            <person name="de Groot N.N."/>
        </authorList>
    </citation>
    <scope>NUCLEOTIDE SEQUENCE [LARGE SCALE GENOMIC DNA]</scope>
    <source>
        <strain evidence="1 2">DSM 44908</strain>
    </source>
</reference>
<accession>A0A1I0U676</accession>